<dbReference type="EMBL" id="LAZR01023074">
    <property type="protein sequence ID" value="KKL79752.1"/>
    <property type="molecule type" value="Genomic_DNA"/>
</dbReference>
<feature type="region of interest" description="Disordered" evidence="1">
    <location>
        <begin position="1"/>
        <end position="23"/>
    </location>
</feature>
<feature type="compositionally biased region" description="Basic and acidic residues" evidence="1">
    <location>
        <begin position="8"/>
        <end position="18"/>
    </location>
</feature>
<comment type="caution">
    <text evidence="2">The sequence shown here is derived from an EMBL/GenBank/DDBJ whole genome shotgun (WGS) entry which is preliminary data.</text>
</comment>
<name>A0A0F9HXF9_9ZZZZ</name>
<evidence type="ECO:0000313" key="2">
    <source>
        <dbReference type="EMBL" id="KKL79752.1"/>
    </source>
</evidence>
<evidence type="ECO:0000256" key="1">
    <source>
        <dbReference type="SAM" id="MobiDB-lite"/>
    </source>
</evidence>
<accession>A0A0F9HXF9</accession>
<organism evidence="2">
    <name type="scientific">marine sediment metagenome</name>
    <dbReference type="NCBI Taxonomy" id="412755"/>
    <lineage>
        <taxon>unclassified sequences</taxon>
        <taxon>metagenomes</taxon>
        <taxon>ecological metagenomes</taxon>
    </lineage>
</organism>
<protein>
    <submittedName>
        <fullName evidence="2">Uncharacterized protein</fullName>
    </submittedName>
</protein>
<proteinExistence type="predicted"/>
<sequence length="202" mass="22522">MSDGPTDGDGRDPPDKGKLIVFPGGKKVDPKDVGAGYIIGRTGDVPTPDIIDPVAVDEEVRKRIDYVNKQELVEVVRKGANTAATIDILLLEIAEEISHLKWERRKTAREGKNTSNYTIQRINGLRSLAEVLLKRKEAALAERLDLKSPRFQAVFKVWMEFFYSSMEKAGVDQATMDPVFEQMRADMVDWEVKMEAAAASAV</sequence>
<dbReference type="AlphaFoldDB" id="A0A0F9HXF9"/>
<gene>
    <name evidence="2" type="ORF">LCGC14_2011670</name>
</gene>
<reference evidence="2" key="1">
    <citation type="journal article" date="2015" name="Nature">
        <title>Complex archaea that bridge the gap between prokaryotes and eukaryotes.</title>
        <authorList>
            <person name="Spang A."/>
            <person name="Saw J.H."/>
            <person name="Jorgensen S.L."/>
            <person name="Zaremba-Niedzwiedzka K."/>
            <person name="Martijn J."/>
            <person name="Lind A.E."/>
            <person name="van Eijk R."/>
            <person name="Schleper C."/>
            <person name="Guy L."/>
            <person name="Ettema T.J."/>
        </authorList>
    </citation>
    <scope>NUCLEOTIDE SEQUENCE</scope>
</reference>